<evidence type="ECO:0000313" key="2">
    <source>
        <dbReference type="Proteomes" id="UP000008148"/>
    </source>
</evidence>
<protein>
    <submittedName>
        <fullName evidence="1">Uncharacterized protein</fullName>
    </submittedName>
</protein>
<dbReference type="EMBL" id="CP000822">
    <property type="protein sequence ID" value="ABV16105.1"/>
    <property type="molecule type" value="Genomic_DNA"/>
</dbReference>
<evidence type="ECO:0000313" key="1">
    <source>
        <dbReference type="EMBL" id="ABV16105.1"/>
    </source>
</evidence>
<dbReference type="AlphaFoldDB" id="A8ARJ2"/>
<gene>
    <name evidence="1" type="ordered locus">CKO_05062</name>
</gene>
<keyword evidence="2" id="KW-1185">Reference proteome</keyword>
<name>A8ARJ2_CITK8</name>
<dbReference type="HOGENOM" id="CLU_3181800_0_0_6"/>
<dbReference type="KEGG" id="cko:CKO_05062"/>
<reference evidence="1 2" key="1">
    <citation type="submission" date="2007-08" db="EMBL/GenBank/DDBJ databases">
        <authorList>
            <consortium name="The Citrobacter koseri Genome Sequencing Project"/>
            <person name="McClelland M."/>
            <person name="Sanderson E.K."/>
            <person name="Porwollik S."/>
            <person name="Spieth J."/>
            <person name="Clifton W.S."/>
            <person name="Latreille P."/>
            <person name="Courtney L."/>
            <person name="Wang C."/>
            <person name="Pepin K."/>
            <person name="Bhonagiri V."/>
            <person name="Nash W."/>
            <person name="Johnson M."/>
            <person name="Thiruvilangam P."/>
            <person name="Wilson R."/>
        </authorList>
    </citation>
    <scope>NUCLEOTIDE SEQUENCE [LARGE SCALE GENOMIC DNA]</scope>
    <source>
        <strain evidence="2">ATCC BAA-895 / CDC 4225-83 / SGSC4696</strain>
    </source>
</reference>
<sequence length="46" mass="5254">MMRRRLDKTSAAIRQCNVHRGCLMALRLSGLQGEGERIFCYSAPRT</sequence>
<proteinExistence type="predicted"/>
<organism evidence="1 2">
    <name type="scientific">Citrobacter koseri (strain ATCC BAA-895 / CDC 4225-83 / SGSC4696)</name>
    <dbReference type="NCBI Taxonomy" id="290338"/>
    <lineage>
        <taxon>Bacteria</taxon>
        <taxon>Pseudomonadati</taxon>
        <taxon>Pseudomonadota</taxon>
        <taxon>Gammaproteobacteria</taxon>
        <taxon>Enterobacterales</taxon>
        <taxon>Enterobacteriaceae</taxon>
        <taxon>Citrobacter</taxon>
    </lineage>
</organism>
<dbReference type="Proteomes" id="UP000008148">
    <property type="component" value="Chromosome"/>
</dbReference>
<accession>A8ARJ2</accession>